<organism evidence="1 2">
    <name type="scientific">Fasciola gigantica</name>
    <name type="common">Giant liver fluke</name>
    <dbReference type="NCBI Taxonomy" id="46835"/>
    <lineage>
        <taxon>Eukaryota</taxon>
        <taxon>Metazoa</taxon>
        <taxon>Spiralia</taxon>
        <taxon>Lophotrochozoa</taxon>
        <taxon>Platyhelminthes</taxon>
        <taxon>Trematoda</taxon>
        <taxon>Digenea</taxon>
        <taxon>Plagiorchiida</taxon>
        <taxon>Echinostomata</taxon>
        <taxon>Echinostomatoidea</taxon>
        <taxon>Fasciolidae</taxon>
        <taxon>Fasciola</taxon>
    </lineage>
</organism>
<dbReference type="AlphaFoldDB" id="A0A504Y7Q0"/>
<evidence type="ECO:0000313" key="1">
    <source>
        <dbReference type="EMBL" id="TPP56135.1"/>
    </source>
</evidence>
<sequence length="83" mass="9584">MVTRRELQLPSDPRLPTAAPETLYASSFIRRMHASLFRAYELACRHLQSAQRRQVLRSPPNDTRFIPETVSGCWIMCLPKESP</sequence>
<reference evidence="1 2" key="1">
    <citation type="submission" date="2019-04" db="EMBL/GenBank/DDBJ databases">
        <title>Annotation for the trematode Fasciola gigantica.</title>
        <authorList>
            <person name="Choi Y.-J."/>
        </authorList>
    </citation>
    <scope>NUCLEOTIDE SEQUENCE [LARGE SCALE GENOMIC DNA]</scope>
    <source>
        <strain evidence="1">Uganda_cow_1</strain>
    </source>
</reference>
<evidence type="ECO:0000313" key="2">
    <source>
        <dbReference type="Proteomes" id="UP000316759"/>
    </source>
</evidence>
<dbReference type="OrthoDB" id="6278006at2759"/>
<dbReference type="Proteomes" id="UP000316759">
    <property type="component" value="Unassembled WGS sequence"/>
</dbReference>
<keyword evidence="2" id="KW-1185">Reference proteome</keyword>
<accession>A0A504Y7Q0</accession>
<comment type="caution">
    <text evidence="1">The sequence shown here is derived from an EMBL/GenBank/DDBJ whole genome shotgun (WGS) entry which is preliminary data.</text>
</comment>
<proteinExistence type="predicted"/>
<gene>
    <name evidence="1" type="ORF">FGIG_07008</name>
</gene>
<protein>
    <submittedName>
        <fullName evidence="1">Uncharacterized protein</fullName>
    </submittedName>
</protein>
<dbReference type="EMBL" id="SUNJ01014971">
    <property type="protein sequence ID" value="TPP56135.1"/>
    <property type="molecule type" value="Genomic_DNA"/>
</dbReference>
<name>A0A504Y7Q0_FASGI</name>